<dbReference type="InterPro" id="IPR011009">
    <property type="entry name" value="Kinase-like_dom_sf"/>
</dbReference>
<organism evidence="1 2">
    <name type="scientific">Mesorhizobium shonense</name>
    <dbReference type="NCBI Taxonomy" id="1209948"/>
    <lineage>
        <taxon>Bacteria</taxon>
        <taxon>Pseudomonadati</taxon>
        <taxon>Pseudomonadota</taxon>
        <taxon>Alphaproteobacteria</taxon>
        <taxon>Hyphomicrobiales</taxon>
        <taxon>Phyllobacteriaceae</taxon>
        <taxon>Mesorhizobium</taxon>
    </lineage>
</organism>
<evidence type="ECO:0000313" key="1">
    <source>
        <dbReference type="EMBL" id="MET3594570.1"/>
    </source>
</evidence>
<gene>
    <name evidence="1" type="ORF">ABID26_003978</name>
</gene>
<dbReference type="RefSeq" id="WP_292374246.1">
    <property type="nucleotide sequence ID" value="NZ_JBEPLM010000007.1"/>
</dbReference>
<sequence>MVHDLRYGNTQDPMLCLRHLDSALQVLSGGQFGMLQISPAGMENGHKILERYAVFPGLDDPRVLIPLTGGAKARTAVLAQYGTGAGSRVSRLAAQVLSFESRLGLPLLSWGNRVSVVTDSFAAKDTPVHGFLADVLGTGDFVMSLRLAPGRPNSKPVVQAVSPRGQVLAYAKFGWDELTRRLVRHEAQFLRELAPLCRQSAVAIPTVLGSGPWRGLEALIVHQLPGRGWSPIVHTMLPAAAAIASLAPSPPKALAETGFWQEIRTLASQSGPLLSASVAAAVEHGWRTVEARWGGIVFPLGVSHGDWIPPNIRVLRGGRFNVWDWERGKIGVPLGLDIMQFVMFIEMRRLTKLPLMPRVIHVGRDALQSKGFDPDNAQPLAAISLLCSLLWFVESRLAGREESNCNDFATALAACLHFGAAGGAFETDRQITITTGKNERFQAS</sequence>
<keyword evidence="2" id="KW-1185">Reference proteome</keyword>
<dbReference type="SUPFAM" id="SSF56112">
    <property type="entry name" value="Protein kinase-like (PK-like)"/>
    <property type="match status" value="1"/>
</dbReference>
<evidence type="ECO:0000313" key="2">
    <source>
        <dbReference type="Proteomes" id="UP001549036"/>
    </source>
</evidence>
<proteinExistence type="predicted"/>
<evidence type="ECO:0008006" key="3">
    <source>
        <dbReference type="Google" id="ProtNLM"/>
    </source>
</evidence>
<name>A0ABV2HVC3_9HYPH</name>
<reference evidence="1 2" key="1">
    <citation type="submission" date="2024-06" db="EMBL/GenBank/DDBJ databases">
        <title>Genomic Encyclopedia of Type Strains, Phase IV (KMG-IV): sequencing the most valuable type-strain genomes for metagenomic binning, comparative biology and taxonomic classification.</title>
        <authorList>
            <person name="Goeker M."/>
        </authorList>
    </citation>
    <scope>NUCLEOTIDE SEQUENCE [LARGE SCALE GENOMIC DNA]</scope>
    <source>
        <strain evidence="1 2">DSM 29846</strain>
    </source>
</reference>
<protein>
    <recommendedName>
        <fullName evidence="3">Aminoglycoside phosphotransferase domain-containing protein</fullName>
    </recommendedName>
</protein>
<dbReference type="Proteomes" id="UP001549036">
    <property type="component" value="Unassembled WGS sequence"/>
</dbReference>
<comment type="caution">
    <text evidence="1">The sequence shown here is derived from an EMBL/GenBank/DDBJ whole genome shotgun (WGS) entry which is preliminary data.</text>
</comment>
<accession>A0ABV2HVC3</accession>
<dbReference type="EMBL" id="JBEPLM010000007">
    <property type="protein sequence ID" value="MET3594570.1"/>
    <property type="molecule type" value="Genomic_DNA"/>
</dbReference>